<proteinExistence type="predicted"/>
<name>A0ABV6NM78_9BACI</name>
<keyword evidence="3" id="KW-1185">Reference proteome</keyword>
<dbReference type="RefSeq" id="WP_273843808.1">
    <property type="nucleotide sequence ID" value="NZ_JAQQWT010000007.1"/>
</dbReference>
<evidence type="ECO:0000313" key="3">
    <source>
        <dbReference type="Proteomes" id="UP001589833"/>
    </source>
</evidence>
<dbReference type="EMBL" id="JBHLTR010000082">
    <property type="protein sequence ID" value="MFC0561789.1"/>
    <property type="molecule type" value="Genomic_DNA"/>
</dbReference>
<evidence type="ECO:0000256" key="1">
    <source>
        <dbReference type="SAM" id="Phobius"/>
    </source>
</evidence>
<dbReference type="Proteomes" id="UP001589833">
    <property type="component" value="Unassembled WGS sequence"/>
</dbReference>
<keyword evidence="1" id="KW-1133">Transmembrane helix</keyword>
<sequence length="64" mass="7251">MEALILLLISICLLSTYGFIYVSSRLVGNMRNEEERGQFRNSFFVLLTLLLISGTSVLFLIFSS</sequence>
<keyword evidence="1" id="KW-0812">Transmembrane</keyword>
<reference evidence="2 3" key="1">
    <citation type="submission" date="2024-09" db="EMBL/GenBank/DDBJ databases">
        <authorList>
            <person name="Sun Q."/>
            <person name="Mori K."/>
        </authorList>
    </citation>
    <scope>NUCLEOTIDE SEQUENCE [LARGE SCALE GENOMIC DNA]</scope>
    <source>
        <strain evidence="2 3">NCAIM B.02301</strain>
    </source>
</reference>
<protein>
    <submittedName>
        <fullName evidence="2">Uncharacterized protein</fullName>
    </submittedName>
</protein>
<evidence type="ECO:0000313" key="2">
    <source>
        <dbReference type="EMBL" id="MFC0561789.1"/>
    </source>
</evidence>
<keyword evidence="1" id="KW-0472">Membrane</keyword>
<comment type="caution">
    <text evidence="2">The sequence shown here is derived from an EMBL/GenBank/DDBJ whole genome shotgun (WGS) entry which is preliminary data.</text>
</comment>
<feature type="transmembrane region" description="Helical" evidence="1">
    <location>
        <begin position="42"/>
        <end position="62"/>
    </location>
</feature>
<organism evidence="2 3">
    <name type="scientific">Halalkalibacter alkalisediminis</name>
    <dbReference type="NCBI Taxonomy" id="935616"/>
    <lineage>
        <taxon>Bacteria</taxon>
        <taxon>Bacillati</taxon>
        <taxon>Bacillota</taxon>
        <taxon>Bacilli</taxon>
        <taxon>Bacillales</taxon>
        <taxon>Bacillaceae</taxon>
        <taxon>Halalkalibacter</taxon>
    </lineage>
</organism>
<accession>A0ABV6NM78</accession>
<gene>
    <name evidence="2" type="ORF">ACFFH4_23180</name>
</gene>